<dbReference type="InterPro" id="IPR036967">
    <property type="entry name" value="Ribosomal_uS11_sf"/>
</dbReference>
<protein>
    <recommendedName>
        <fullName evidence="4 5">Small ribosomal subunit protein uS11</fullName>
    </recommendedName>
</protein>
<organism evidence="8 9">
    <name type="scientific">Candidatus Yanofskybacteria bacterium GW2011_GWC2_37_9</name>
    <dbReference type="NCBI Taxonomy" id="1619028"/>
    <lineage>
        <taxon>Bacteria</taxon>
        <taxon>Candidatus Yanofskyibacteriota</taxon>
    </lineage>
</organism>
<dbReference type="InterPro" id="IPR018102">
    <property type="entry name" value="Ribosomal_uS11_CS"/>
</dbReference>
<dbReference type="GO" id="GO:0003735">
    <property type="term" value="F:structural constituent of ribosome"/>
    <property type="evidence" value="ECO:0007669"/>
    <property type="project" value="InterPro"/>
</dbReference>
<dbReference type="GO" id="GO:0019843">
    <property type="term" value="F:rRNA binding"/>
    <property type="evidence" value="ECO:0007669"/>
    <property type="project" value="UniProtKB-UniRule"/>
</dbReference>
<evidence type="ECO:0000313" key="8">
    <source>
        <dbReference type="EMBL" id="KKQ46943.1"/>
    </source>
</evidence>
<dbReference type="HAMAP" id="MF_01310">
    <property type="entry name" value="Ribosomal_uS11"/>
    <property type="match status" value="1"/>
</dbReference>
<accession>A0A0G0HUV6</accession>
<dbReference type="GO" id="GO:0005840">
    <property type="term" value="C:ribosome"/>
    <property type="evidence" value="ECO:0007669"/>
    <property type="project" value="UniProtKB-KW"/>
</dbReference>
<evidence type="ECO:0000256" key="4">
    <source>
        <dbReference type="ARBA" id="ARBA00035160"/>
    </source>
</evidence>
<keyword evidence="3 5" id="KW-0687">Ribonucleoprotein</keyword>
<keyword evidence="2 5" id="KW-0689">Ribosomal protein</keyword>
<dbReference type="GO" id="GO:0006412">
    <property type="term" value="P:translation"/>
    <property type="evidence" value="ECO:0007669"/>
    <property type="project" value="UniProtKB-UniRule"/>
</dbReference>
<evidence type="ECO:0000256" key="2">
    <source>
        <dbReference type="ARBA" id="ARBA00022980"/>
    </source>
</evidence>
<dbReference type="EMBL" id="LBTU01000022">
    <property type="protein sequence ID" value="KKQ46943.1"/>
    <property type="molecule type" value="Genomic_DNA"/>
</dbReference>
<dbReference type="NCBIfam" id="NF003698">
    <property type="entry name" value="PRK05309.1"/>
    <property type="match status" value="1"/>
</dbReference>
<dbReference type="GO" id="GO:1990904">
    <property type="term" value="C:ribonucleoprotein complex"/>
    <property type="evidence" value="ECO:0007669"/>
    <property type="project" value="UniProtKB-KW"/>
</dbReference>
<reference evidence="8 9" key="1">
    <citation type="journal article" date="2015" name="Nature">
        <title>rRNA introns, odd ribosomes, and small enigmatic genomes across a large radiation of phyla.</title>
        <authorList>
            <person name="Brown C.T."/>
            <person name="Hug L.A."/>
            <person name="Thomas B.C."/>
            <person name="Sharon I."/>
            <person name="Castelle C.J."/>
            <person name="Singh A."/>
            <person name="Wilkins M.J."/>
            <person name="Williams K.H."/>
            <person name="Banfield J.F."/>
        </authorList>
    </citation>
    <scope>NUCLEOTIDE SEQUENCE [LARGE SCALE GENOMIC DNA]</scope>
</reference>
<dbReference type="SUPFAM" id="SSF53137">
    <property type="entry name" value="Translational machinery components"/>
    <property type="match status" value="1"/>
</dbReference>
<dbReference type="Pfam" id="PF00411">
    <property type="entry name" value="Ribosomal_S11"/>
    <property type="match status" value="1"/>
</dbReference>
<evidence type="ECO:0000313" key="9">
    <source>
        <dbReference type="Proteomes" id="UP000034430"/>
    </source>
</evidence>
<dbReference type="Gene3D" id="3.30.420.80">
    <property type="entry name" value="Ribosomal protein S11"/>
    <property type="match status" value="1"/>
</dbReference>
<evidence type="ECO:0000256" key="1">
    <source>
        <dbReference type="ARBA" id="ARBA00006194"/>
    </source>
</evidence>
<dbReference type="Proteomes" id="UP000034430">
    <property type="component" value="Unassembled WGS sequence"/>
</dbReference>
<dbReference type="PATRIC" id="fig|1619028.3.peg.332"/>
<comment type="subunit">
    <text evidence="5">Part of the 30S ribosomal subunit. Interacts with proteins S7 and S18. Binds to IF-3.</text>
</comment>
<comment type="function">
    <text evidence="5">Located on the platform of the 30S subunit, it bridges several disparate RNA helices of the 16S rRNA. Forms part of the Shine-Dalgarno cleft in the 70S ribosome.</text>
</comment>
<feature type="compositionally biased region" description="Basic and acidic residues" evidence="7">
    <location>
        <begin position="1"/>
        <end position="30"/>
    </location>
</feature>
<gene>
    <name evidence="5" type="primary">rpsK</name>
    <name evidence="8" type="ORF">US65_C0022G0008</name>
</gene>
<dbReference type="PANTHER" id="PTHR11759">
    <property type="entry name" value="40S RIBOSOMAL PROTEIN S14/30S RIBOSOMAL PROTEIN S11"/>
    <property type="match status" value="1"/>
</dbReference>
<comment type="caution">
    <text evidence="8">The sequence shown here is derived from an EMBL/GenBank/DDBJ whole genome shotgun (WGS) entry which is preliminary data.</text>
</comment>
<dbReference type="AlphaFoldDB" id="A0A0G0HUV6"/>
<name>A0A0G0HUV6_9BACT</name>
<dbReference type="PROSITE" id="PS00054">
    <property type="entry name" value="RIBOSOMAL_S11"/>
    <property type="match status" value="1"/>
</dbReference>
<sequence>MTKTKITTEKDSEKEKKIKSGKDESPKTEFSETSSEETPKEIKKAPPKTPKKKIVSGTLYIDATFNNTKVLFGDKLGNTLFWSSAGSLGFKGAKKGTPFAASKVGDIIGSKATTLGVKDADVVVLGVGSGREPAIRAFMAHGIEITSIKDATPVPHNGPKAKKPRRV</sequence>
<proteinExistence type="inferred from homology"/>
<comment type="similarity">
    <text evidence="1 5 6">Belongs to the universal ribosomal protein uS11 family.</text>
</comment>
<keyword evidence="5" id="KW-0694">RNA-binding</keyword>
<feature type="region of interest" description="Disordered" evidence="7">
    <location>
        <begin position="1"/>
        <end position="50"/>
    </location>
</feature>
<evidence type="ECO:0000256" key="5">
    <source>
        <dbReference type="HAMAP-Rule" id="MF_01310"/>
    </source>
</evidence>
<evidence type="ECO:0000256" key="7">
    <source>
        <dbReference type="SAM" id="MobiDB-lite"/>
    </source>
</evidence>
<evidence type="ECO:0000256" key="3">
    <source>
        <dbReference type="ARBA" id="ARBA00023274"/>
    </source>
</evidence>
<evidence type="ECO:0000256" key="6">
    <source>
        <dbReference type="RuleBase" id="RU003629"/>
    </source>
</evidence>
<keyword evidence="5" id="KW-0699">rRNA-binding</keyword>
<dbReference type="InterPro" id="IPR001971">
    <property type="entry name" value="Ribosomal_uS11"/>
</dbReference>